<dbReference type="SMART" id="SM00382">
    <property type="entry name" value="AAA"/>
    <property type="match status" value="1"/>
</dbReference>
<sequence length="312" mass="34225">MMDEPKTQPNEEPTPSLVARFFRLFSRKQQAGSPSQESSLKSELRAGPFEIHLRDVSRVYGKRAVVDGVNLNVKQGEVVGLLGPNGAGKSTTFNITVGRERPSQGCVLLNGRDITALPLAARARLGVGYLTQEPSVFRGLSVRDNLLLILQETGVPRAEHAGRTEELLAEFRLTHVQHTKGAALSGGERRRTELARALASNCSGGPPRILLVDEPFAGVDPIGVAEIQALLRKLCDELHMGILITDHNVTETLKICDRAYMVFQGQVMAQGSPEELVRNPFVRQYYLGEGYKRPESQMSDESFIGLKQPPTS</sequence>
<evidence type="ECO:0000313" key="6">
    <source>
        <dbReference type="Proteomes" id="UP000054558"/>
    </source>
</evidence>
<dbReference type="PANTHER" id="PTHR45772:SF10">
    <property type="entry name" value="LIPOPOLYSACCHARIDE EXPORT SYSTEM ATP-BINDING PROTEIN LPTB"/>
    <property type="match status" value="1"/>
</dbReference>
<dbReference type="Gene3D" id="3.40.50.300">
    <property type="entry name" value="P-loop containing nucleotide triphosphate hydrolases"/>
    <property type="match status" value="1"/>
</dbReference>
<dbReference type="InterPro" id="IPR003593">
    <property type="entry name" value="AAA+_ATPase"/>
</dbReference>
<evidence type="ECO:0000256" key="1">
    <source>
        <dbReference type="ARBA" id="ARBA00022448"/>
    </source>
</evidence>
<dbReference type="SUPFAM" id="SSF52540">
    <property type="entry name" value="P-loop containing nucleoside triphosphate hydrolases"/>
    <property type="match status" value="1"/>
</dbReference>
<dbReference type="GO" id="GO:0043190">
    <property type="term" value="C:ATP-binding cassette (ABC) transporter complex"/>
    <property type="evidence" value="ECO:0007669"/>
    <property type="project" value="InterPro"/>
</dbReference>
<dbReference type="AlphaFoldDB" id="A0A1Y1IFB9"/>
<protein>
    <submittedName>
        <fullName evidence="5">Lipopolysaccharide export system ATP-binding protein</fullName>
    </submittedName>
</protein>
<dbReference type="PANTHER" id="PTHR45772">
    <property type="entry name" value="CONSERVED COMPONENT OF ABC TRANSPORTER FOR NATURAL AMINO ACIDS-RELATED"/>
    <property type="match status" value="1"/>
</dbReference>
<proteinExistence type="predicted"/>
<dbReference type="OrthoDB" id="66620at2759"/>
<evidence type="ECO:0000256" key="2">
    <source>
        <dbReference type="ARBA" id="ARBA00022741"/>
    </source>
</evidence>
<reference evidence="5 6" key="1">
    <citation type="journal article" date="2014" name="Nat. Commun.">
        <title>Klebsormidium flaccidum genome reveals primary factors for plant terrestrial adaptation.</title>
        <authorList>
            <person name="Hori K."/>
            <person name="Maruyama F."/>
            <person name="Fujisawa T."/>
            <person name="Togashi T."/>
            <person name="Yamamoto N."/>
            <person name="Seo M."/>
            <person name="Sato S."/>
            <person name="Yamada T."/>
            <person name="Mori H."/>
            <person name="Tajima N."/>
            <person name="Moriyama T."/>
            <person name="Ikeuchi M."/>
            <person name="Watanabe M."/>
            <person name="Wada H."/>
            <person name="Kobayashi K."/>
            <person name="Saito M."/>
            <person name="Masuda T."/>
            <person name="Sasaki-Sekimoto Y."/>
            <person name="Mashiguchi K."/>
            <person name="Awai K."/>
            <person name="Shimojima M."/>
            <person name="Masuda S."/>
            <person name="Iwai M."/>
            <person name="Nobusawa T."/>
            <person name="Narise T."/>
            <person name="Kondo S."/>
            <person name="Saito H."/>
            <person name="Sato R."/>
            <person name="Murakawa M."/>
            <person name="Ihara Y."/>
            <person name="Oshima-Yamada Y."/>
            <person name="Ohtaka K."/>
            <person name="Satoh M."/>
            <person name="Sonobe K."/>
            <person name="Ishii M."/>
            <person name="Ohtani R."/>
            <person name="Kanamori-Sato M."/>
            <person name="Honoki R."/>
            <person name="Miyazaki D."/>
            <person name="Mochizuki H."/>
            <person name="Umetsu J."/>
            <person name="Higashi K."/>
            <person name="Shibata D."/>
            <person name="Kamiya Y."/>
            <person name="Sato N."/>
            <person name="Nakamura Y."/>
            <person name="Tabata S."/>
            <person name="Ida S."/>
            <person name="Kurokawa K."/>
            <person name="Ohta H."/>
        </authorList>
    </citation>
    <scope>NUCLEOTIDE SEQUENCE [LARGE SCALE GENOMIC DNA]</scope>
    <source>
        <strain evidence="5 6">NIES-2285</strain>
    </source>
</reference>
<keyword evidence="6" id="KW-1185">Reference proteome</keyword>
<dbReference type="EMBL" id="DF237403">
    <property type="protein sequence ID" value="GAQ88722.1"/>
    <property type="molecule type" value="Genomic_DNA"/>
</dbReference>
<dbReference type="GO" id="GO:0055085">
    <property type="term" value="P:transmembrane transport"/>
    <property type="evidence" value="ECO:0007669"/>
    <property type="project" value="InterPro"/>
</dbReference>
<dbReference type="InterPro" id="IPR027417">
    <property type="entry name" value="P-loop_NTPase"/>
</dbReference>
<feature type="domain" description="ABC transporter" evidence="4">
    <location>
        <begin position="51"/>
        <end position="289"/>
    </location>
</feature>
<dbReference type="CDD" id="cd03218">
    <property type="entry name" value="ABC_YhbG"/>
    <property type="match status" value="1"/>
</dbReference>
<keyword evidence="1" id="KW-0813">Transport</keyword>
<gene>
    <name evidence="5" type="ORF">KFL_004540070</name>
</gene>
<accession>A0A1Y1IFB9</accession>
<dbReference type="InterPro" id="IPR030921">
    <property type="entry name" value="LPS_export_LptB"/>
</dbReference>
<dbReference type="InterPro" id="IPR051120">
    <property type="entry name" value="ABC_AA/LPS_Transport"/>
</dbReference>
<dbReference type="PROSITE" id="PS50893">
    <property type="entry name" value="ABC_TRANSPORTER_2"/>
    <property type="match status" value="1"/>
</dbReference>
<name>A0A1Y1IFB9_KLENI</name>
<evidence type="ECO:0000313" key="5">
    <source>
        <dbReference type="EMBL" id="GAQ88722.1"/>
    </source>
</evidence>
<organism evidence="5 6">
    <name type="scientific">Klebsormidium nitens</name>
    <name type="common">Green alga</name>
    <name type="synonym">Ulothrix nitens</name>
    <dbReference type="NCBI Taxonomy" id="105231"/>
    <lineage>
        <taxon>Eukaryota</taxon>
        <taxon>Viridiplantae</taxon>
        <taxon>Streptophyta</taxon>
        <taxon>Klebsormidiophyceae</taxon>
        <taxon>Klebsormidiales</taxon>
        <taxon>Klebsormidiaceae</taxon>
        <taxon>Klebsormidium</taxon>
    </lineage>
</organism>
<dbReference type="GO" id="GO:0016887">
    <property type="term" value="F:ATP hydrolysis activity"/>
    <property type="evidence" value="ECO:0007669"/>
    <property type="project" value="InterPro"/>
</dbReference>
<dbReference type="STRING" id="105231.A0A1Y1IFB9"/>
<dbReference type="NCBIfam" id="TIGR04406">
    <property type="entry name" value="LPS_export_lptB"/>
    <property type="match status" value="1"/>
</dbReference>
<dbReference type="GO" id="GO:0005886">
    <property type="term" value="C:plasma membrane"/>
    <property type="evidence" value="ECO:0000318"/>
    <property type="project" value="GO_Central"/>
</dbReference>
<dbReference type="InterPro" id="IPR003439">
    <property type="entry name" value="ABC_transporter-like_ATP-bd"/>
</dbReference>
<dbReference type="Proteomes" id="UP000054558">
    <property type="component" value="Unassembled WGS sequence"/>
</dbReference>
<dbReference type="GO" id="GO:0005524">
    <property type="term" value="F:ATP binding"/>
    <property type="evidence" value="ECO:0007669"/>
    <property type="project" value="UniProtKB-KW"/>
</dbReference>
<evidence type="ECO:0000256" key="3">
    <source>
        <dbReference type="ARBA" id="ARBA00022840"/>
    </source>
</evidence>
<dbReference type="OMA" id="VTSWCAQ"/>
<dbReference type="Pfam" id="PF00005">
    <property type="entry name" value="ABC_tran"/>
    <property type="match status" value="1"/>
</dbReference>
<evidence type="ECO:0000259" key="4">
    <source>
        <dbReference type="PROSITE" id="PS50893"/>
    </source>
</evidence>
<keyword evidence="3 5" id="KW-0067">ATP-binding</keyword>
<keyword evidence="2" id="KW-0547">Nucleotide-binding</keyword>